<evidence type="ECO:0000256" key="3">
    <source>
        <dbReference type="SAM" id="SignalP"/>
    </source>
</evidence>
<feature type="domain" description="Apple" evidence="4">
    <location>
        <begin position="315"/>
        <end position="391"/>
    </location>
</feature>
<dbReference type="EMBL" id="JAAQRI010000255">
    <property type="protein sequence ID" value="KAF5622715.1"/>
    <property type="molecule type" value="Genomic_DNA"/>
</dbReference>
<accession>A0A8H5VHU7</accession>
<dbReference type="Gene3D" id="3.40.50.720">
    <property type="entry name" value="NAD(P)-binding Rossmann-like Domain"/>
    <property type="match status" value="1"/>
</dbReference>
<proteinExistence type="inferred from homology"/>
<feature type="signal peptide" evidence="3">
    <location>
        <begin position="1"/>
        <end position="18"/>
    </location>
</feature>
<comment type="similarity">
    <text evidence="1">Belongs to the HIBADH-related family. NP60 subfamily.</text>
</comment>
<dbReference type="GO" id="GO:0050661">
    <property type="term" value="F:NADP binding"/>
    <property type="evidence" value="ECO:0007669"/>
    <property type="project" value="InterPro"/>
</dbReference>
<dbReference type="SUPFAM" id="SSF48179">
    <property type="entry name" value="6-phosphogluconate dehydrogenase C-terminal domain-like"/>
    <property type="match status" value="1"/>
</dbReference>
<evidence type="ECO:0000259" key="4">
    <source>
        <dbReference type="PROSITE" id="PS50948"/>
    </source>
</evidence>
<feature type="chain" id="PRO_5034739638" description="Apple domain-containing protein" evidence="3">
    <location>
        <begin position="19"/>
        <end position="1118"/>
    </location>
</feature>
<protein>
    <recommendedName>
        <fullName evidence="4">Apple domain-containing protein</fullName>
    </recommendedName>
</protein>
<dbReference type="InterPro" id="IPR036291">
    <property type="entry name" value="NAD(P)-bd_dom_sf"/>
</dbReference>
<feature type="region of interest" description="Disordered" evidence="2">
    <location>
        <begin position="791"/>
        <end position="817"/>
    </location>
</feature>
<name>A0A8H5VHU7_9HYPO</name>
<dbReference type="InterPro" id="IPR006115">
    <property type="entry name" value="6PGDH_NADP-bd"/>
</dbReference>
<dbReference type="AlphaFoldDB" id="A0A8H5VHU7"/>
<dbReference type="InterPro" id="IPR008927">
    <property type="entry name" value="6-PGluconate_DH-like_C_sf"/>
</dbReference>
<dbReference type="CDD" id="cd12148">
    <property type="entry name" value="fungal_TF_MHR"/>
    <property type="match status" value="1"/>
</dbReference>
<keyword evidence="6" id="KW-1185">Reference proteome</keyword>
<keyword evidence="3" id="KW-0732">Signal</keyword>
<evidence type="ECO:0000313" key="6">
    <source>
        <dbReference type="Proteomes" id="UP000530670"/>
    </source>
</evidence>
<feature type="compositionally biased region" description="Polar residues" evidence="2">
    <location>
        <begin position="791"/>
        <end position="800"/>
    </location>
</feature>
<feature type="compositionally biased region" description="Polar residues" evidence="2">
    <location>
        <begin position="739"/>
        <end position="756"/>
    </location>
</feature>
<dbReference type="InterPro" id="IPR029154">
    <property type="entry name" value="HIBADH-like_NADP-bd"/>
</dbReference>
<gene>
    <name evidence="5" type="ORF">FTJAE_10838</name>
</gene>
<dbReference type="InterPro" id="IPR013328">
    <property type="entry name" value="6PGD_dom2"/>
</dbReference>
<dbReference type="Gene3D" id="1.10.1040.10">
    <property type="entry name" value="N-(1-d-carboxylethyl)-l-norvaline Dehydrogenase, domain 2"/>
    <property type="match status" value="1"/>
</dbReference>
<sequence>MKVTLLSALLIASASADAGTCTKDACLKVVGLSNCRARRWPPAHESDCSSFLRYTSIPPVTTVTATGVQSTVSLKDTETLGPETDEATATQSDQTATTSVTSDPVTVYFAVTPTKTVTVTITPDPYLETDVNTETVVQTDVNTITETTYYGLPSKRAIAARSTKNILRPTNIPSYAASCTDAEQYSSACACMGVQETTIEGTGSIITETVEPHPETVVNVHTETQPAVTITTTLPAKTRYVTVTLPGPRITSTTTADATTVSTSFTADQETSIITQQATEVDKTTSITTETRSVGPICTTYTPQSACQCKFEVLCDTEVNVDNSVFFRQIDFNVYVGSFEECMQRCDSNPSCQFGDYAGLPNGGLCSSYSGNPGDSGTSSLSGTKYYEKDGNSKQANMRIGFLGMGTMGTPMALNLRRQFPVTVWNRNAAKCTPLVEAGAKAARTPSEVVEKSDVIFTMLFDGRAMQSMIDSEPGDRFMKAIRGKTLINTSSVPVDFSHKLAQQVQDAGGKFIEMPVSGSKVPAEQGKLVGMMAGDREVAEQIKPIVDPITRAAIYCGPIGSGLKAKYATNLFLISVTTGLAESVNLARAQGLDLEAFGEVLNNSPMASVYSKMKIAKILNGDWTPQAAIKDCYNSTELIKSAAEGVQVQTPFIQVCNSLYREAHETGLGEEDMMAVYKLFAENPSKYILVTGAISLIRQTSSLDKASLLILERIQTMESNVLKQIVDATATGPLRAPSANSATPASQERPRSWNQWPSGDIIMSWNVLREPITRCGQHRHWELYRNELLNSPDGSSETPGPSPSIKAEFARPDTTTDSLDYGQVMSDNMLTDSTPESANLTASLIRSYVVNIHSKSPILDLDFLKDLEDRLLKDSELQNWPVQKQLPTGLNPPDMAILLLVLALGEVSARTSPEKQPLGQSHYITLALPWLGVTAFSNCSPIKDLQAQLLLASYQMWILKPWKAWCYVETAAAKAETMLLRYPDILEQKLSHRVLWATAKMQLELTEEIYPHLGLLKSGRLGHLIQSTPIPPPPPQPFEWPSIGSQLDTDTWYYYLAETSSRRLVERIKAELYSEDSTGSDIAPSYPLAREFECQINECQKDELPPSRPSSCFTLSL</sequence>
<evidence type="ECO:0000256" key="1">
    <source>
        <dbReference type="ARBA" id="ARBA00007598"/>
    </source>
</evidence>
<feature type="region of interest" description="Disordered" evidence="2">
    <location>
        <begin position="734"/>
        <end position="756"/>
    </location>
</feature>
<dbReference type="PROSITE" id="PS50948">
    <property type="entry name" value="PAN"/>
    <property type="match status" value="1"/>
</dbReference>
<dbReference type="SUPFAM" id="SSF51735">
    <property type="entry name" value="NAD(P)-binding Rossmann-fold domains"/>
    <property type="match status" value="1"/>
</dbReference>
<dbReference type="Pfam" id="PF03446">
    <property type="entry name" value="NAD_binding_2"/>
    <property type="match status" value="1"/>
</dbReference>
<dbReference type="Proteomes" id="UP000530670">
    <property type="component" value="Unassembled WGS sequence"/>
</dbReference>
<dbReference type="OrthoDB" id="435038at2759"/>
<dbReference type="RefSeq" id="XP_037202136.1">
    <property type="nucleotide sequence ID" value="XM_037343719.1"/>
</dbReference>
<organism evidence="5 6">
    <name type="scientific">Fusarium tjaetaba</name>
    <dbReference type="NCBI Taxonomy" id="1567544"/>
    <lineage>
        <taxon>Eukaryota</taxon>
        <taxon>Fungi</taxon>
        <taxon>Dikarya</taxon>
        <taxon>Ascomycota</taxon>
        <taxon>Pezizomycotina</taxon>
        <taxon>Sordariomycetes</taxon>
        <taxon>Hypocreomycetidae</taxon>
        <taxon>Hypocreales</taxon>
        <taxon>Nectriaceae</taxon>
        <taxon>Fusarium</taxon>
        <taxon>Fusarium fujikuroi species complex</taxon>
    </lineage>
</organism>
<dbReference type="Pfam" id="PF00024">
    <property type="entry name" value="PAN_1"/>
    <property type="match status" value="1"/>
</dbReference>
<evidence type="ECO:0000256" key="2">
    <source>
        <dbReference type="SAM" id="MobiDB-lite"/>
    </source>
</evidence>
<dbReference type="GO" id="GO:0051287">
    <property type="term" value="F:NAD binding"/>
    <property type="evidence" value="ECO:0007669"/>
    <property type="project" value="InterPro"/>
</dbReference>
<comment type="caution">
    <text evidence="5">The sequence shown here is derived from an EMBL/GenBank/DDBJ whole genome shotgun (WGS) entry which is preliminary data.</text>
</comment>
<dbReference type="Pfam" id="PF14833">
    <property type="entry name" value="NAD_binding_11"/>
    <property type="match status" value="1"/>
</dbReference>
<reference evidence="5 6" key="1">
    <citation type="submission" date="2020-05" db="EMBL/GenBank/DDBJ databases">
        <title>Identification and distribution of gene clusters putatively required for synthesis of sphingolipid metabolism inhibitors in phylogenetically diverse species of the filamentous fungus Fusarium.</title>
        <authorList>
            <person name="Kim H.-S."/>
            <person name="Busman M."/>
            <person name="Brown D.W."/>
            <person name="Divon H."/>
            <person name="Uhlig S."/>
            <person name="Proctor R.H."/>
        </authorList>
    </citation>
    <scope>NUCLEOTIDE SEQUENCE [LARGE SCALE GENOMIC DNA]</scope>
    <source>
        <strain evidence="5 6">NRRL 66243</strain>
    </source>
</reference>
<dbReference type="InterPro" id="IPR051265">
    <property type="entry name" value="HIBADH-related_NP60_sf"/>
</dbReference>
<dbReference type="InterPro" id="IPR003609">
    <property type="entry name" value="Pan_app"/>
</dbReference>
<evidence type="ECO:0000313" key="5">
    <source>
        <dbReference type="EMBL" id="KAF5622715.1"/>
    </source>
</evidence>
<dbReference type="GeneID" id="59295989"/>
<dbReference type="PANTHER" id="PTHR43580:SF2">
    <property type="entry name" value="CYTOKINE-LIKE NUCLEAR FACTOR N-PAC"/>
    <property type="match status" value="1"/>
</dbReference>
<dbReference type="PANTHER" id="PTHR43580">
    <property type="entry name" value="OXIDOREDUCTASE GLYR1-RELATED"/>
    <property type="match status" value="1"/>
</dbReference>